<sequence>MNTRNTPIVPVVVIGAGPTGLTAATLLARYGVECLVLDRWESIYPQPRAVHLDDEVYRILAGLGLRDEFAAISRPCHGLRLVRPDMTVLAELARGAGRGRHGYPETNMFDQPELEGLLRANLFRHPFATLRGGTEVTALTQDGDGPVRVDVTDRLRGESETLHAAYVLGCDGANSIARTAIDAHMLDLRFDQRWLVVDVDTACDLAEWEGVHQVCDARRAATYMRVGRTRYRWEFRLAPTETADDYRDITSLHPLIAPWTKSTPLDQLHILRVAEYTFRAQLADRWRDRRIFLLGDAAHLTPPFVGQGMGAGLRDAANLSWKLAAVLRGDLPEHLLDTYEAERKPHAHTMIRLAKLIGTVMTGGGGVGELVRRAVAPRLHRVPGIKQQILDSRTPPLRRSALVGRPRLRRTLAGQLCPNALADGSHRFDDLAGGRFALVTTTAPTPAAQSEIERCGAVVVIAAPGTDLYRWLRRGRARAAIVRPDATVQRAGRDVAALALGLASIRLPYRPTRSKPRGPVAPPAPLAPGSTEAQP</sequence>
<keyword evidence="1" id="KW-0560">Oxidoreductase</keyword>
<keyword evidence="5" id="KW-1185">Reference proteome</keyword>
<dbReference type="NCBIfam" id="NF004829">
    <property type="entry name" value="PRK06183.1-3"/>
    <property type="match status" value="1"/>
</dbReference>
<evidence type="ECO:0000313" key="5">
    <source>
        <dbReference type="Proteomes" id="UP000820669"/>
    </source>
</evidence>
<evidence type="ECO:0000256" key="1">
    <source>
        <dbReference type="ARBA" id="ARBA00023002"/>
    </source>
</evidence>
<dbReference type="EMBL" id="JAAXLA010000119">
    <property type="protein sequence ID" value="NMI02074.1"/>
    <property type="molecule type" value="Genomic_DNA"/>
</dbReference>
<reference evidence="4 5" key="1">
    <citation type="submission" date="2020-04" db="EMBL/GenBank/DDBJ databases">
        <authorList>
            <person name="Klaysubun C."/>
            <person name="Duangmal K."/>
            <person name="Lipun K."/>
        </authorList>
    </citation>
    <scope>NUCLEOTIDE SEQUENCE [LARGE SCALE GENOMIC DNA]</scope>
    <source>
        <strain evidence="4 5">K10HN5</strain>
    </source>
</reference>
<dbReference type="Gene3D" id="3.50.50.60">
    <property type="entry name" value="FAD/NAD(P)-binding domain"/>
    <property type="match status" value="1"/>
</dbReference>
<protein>
    <submittedName>
        <fullName evidence="4">Bifunctional 3-(3-hydroxy-phenyl)propionate/3-hydroxycinnamic acid hydroxylase</fullName>
    </submittedName>
</protein>
<comment type="caution">
    <text evidence="4">The sequence shown here is derived from an EMBL/GenBank/DDBJ whole genome shotgun (WGS) entry which is preliminary data.</text>
</comment>
<dbReference type="SUPFAM" id="SSF51905">
    <property type="entry name" value="FAD/NAD(P)-binding domain"/>
    <property type="match status" value="1"/>
</dbReference>
<organism evidence="4 5">
    <name type="scientific">Pseudonocardia acidicola</name>
    <dbReference type="NCBI Taxonomy" id="2724939"/>
    <lineage>
        <taxon>Bacteria</taxon>
        <taxon>Bacillati</taxon>
        <taxon>Actinomycetota</taxon>
        <taxon>Actinomycetes</taxon>
        <taxon>Pseudonocardiales</taxon>
        <taxon>Pseudonocardiaceae</taxon>
        <taxon>Pseudonocardia</taxon>
    </lineage>
</organism>
<dbReference type="PANTHER" id="PTHR43476">
    <property type="entry name" value="3-(3-HYDROXY-PHENYL)PROPIONATE/3-HYDROXYCINNAMIC ACID HYDROXYLASE"/>
    <property type="match status" value="1"/>
</dbReference>
<evidence type="ECO:0000256" key="2">
    <source>
        <dbReference type="SAM" id="MobiDB-lite"/>
    </source>
</evidence>
<feature type="region of interest" description="Disordered" evidence="2">
    <location>
        <begin position="510"/>
        <end position="535"/>
    </location>
</feature>
<feature type="domain" description="FAD-binding" evidence="3">
    <location>
        <begin position="9"/>
        <end position="352"/>
    </location>
</feature>
<gene>
    <name evidence="4" type="ORF">HF526_32985</name>
</gene>
<dbReference type="InterPro" id="IPR036188">
    <property type="entry name" value="FAD/NAD-bd_sf"/>
</dbReference>
<dbReference type="InterPro" id="IPR050631">
    <property type="entry name" value="PheA/TfdB_FAD_monoxygenase"/>
</dbReference>
<dbReference type="PANTHER" id="PTHR43476:SF3">
    <property type="entry name" value="FAD-BINDING MONOOXYGENASE"/>
    <property type="match status" value="1"/>
</dbReference>
<accession>A0ABX1SPK4</accession>
<dbReference type="RefSeq" id="WP_169385580.1">
    <property type="nucleotide sequence ID" value="NZ_JAAXLA010000119.1"/>
</dbReference>
<dbReference type="Pfam" id="PF01494">
    <property type="entry name" value="FAD_binding_3"/>
    <property type="match status" value="1"/>
</dbReference>
<evidence type="ECO:0000313" key="4">
    <source>
        <dbReference type="EMBL" id="NMI02074.1"/>
    </source>
</evidence>
<dbReference type="Gene3D" id="3.30.9.10">
    <property type="entry name" value="D-Amino Acid Oxidase, subunit A, domain 2"/>
    <property type="match status" value="1"/>
</dbReference>
<dbReference type="InterPro" id="IPR002938">
    <property type="entry name" value="FAD-bd"/>
</dbReference>
<dbReference type="PRINTS" id="PR00420">
    <property type="entry name" value="RNGMNOXGNASE"/>
</dbReference>
<proteinExistence type="predicted"/>
<evidence type="ECO:0000259" key="3">
    <source>
        <dbReference type="Pfam" id="PF01494"/>
    </source>
</evidence>
<dbReference type="Proteomes" id="UP000820669">
    <property type="component" value="Unassembled WGS sequence"/>
</dbReference>
<name>A0ABX1SPK4_9PSEU</name>